<keyword evidence="7" id="KW-0418">Kinase</keyword>
<evidence type="ECO:0000259" key="6">
    <source>
        <dbReference type="PROSITE" id="PS50839"/>
    </source>
</evidence>
<evidence type="ECO:0000256" key="2">
    <source>
        <dbReference type="ARBA" id="ARBA00022692"/>
    </source>
</evidence>
<dbReference type="RefSeq" id="WP_295320939.1">
    <property type="nucleotide sequence ID" value="NZ_LT598653.1"/>
</dbReference>
<keyword evidence="4" id="KW-0472">Membrane</keyword>
<sequence length="253" mass="27246">MRPSSWADRLLALSARFVGLVILIATLLAAGASFLYNRGEEADRADRIAMQVNMRLRDHVAVLEGVRALYQSDSQSSGPGIRAYLASLRPEVHAPGMEGIGIAVAMRQGTPAAAEAMLRQNYGRDIRVWPATSQPIGFPIVLVEPYTPRRDQALGYDMYSERIRREAMRRAWQTGQPAASGIVQLVQEKGVARRQAGFLIYVPIYAGRDAPAPADAAGDAPPPAASCKAKSSPPRPARGRSRPSSMPPSASAT</sequence>
<dbReference type="SMART" id="SM01079">
    <property type="entry name" value="CHASE"/>
    <property type="match status" value="1"/>
</dbReference>
<reference evidence="7" key="1">
    <citation type="submission" date="2016-03" db="EMBL/GenBank/DDBJ databases">
        <authorList>
            <person name="Ploux O."/>
        </authorList>
    </citation>
    <scope>NUCLEOTIDE SEQUENCE</scope>
    <source>
        <strain evidence="7">UC10</strain>
    </source>
</reference>
<keyword evidence="2" id="KW-0812">Transmembrane</keyword>
<feature type="compositionally biased region" description="Low complexity" evidence="5">
    <location>
        <begin position="211"/>
        <end position="232"/>
    </location>
</feature>
<evidence type="ECO:0000256" key="1">
    <source>
        <dbReference type="ARBA" id="ARBA00004370"/>
    </source>
</evidence>
<dbReference type="GO" id="GO:0007165">
    <property type="term" value="P:signal transduction"/>
    <property type="evidence" value="ECO:0007669"/>
    <property type="project" value="UniProtKB-ARBA"/>
</dbReference>
<organism evidence="7">
    <name type="scientific">uncultured Sphingopyxis sp</name>
    <dbReference type="NCBI Taxonomy" id="310581"/>
    <lineage>
        <taxon>Bacteria</taxon>
        <taxon>Pseudomonadati</taxon>
        <taxon>Pseudomonadota</taxon>
        <taxon>Alphaproteobacteria</taxon>
        <taxon>Sphingomonadales</taxon>
        <taxon>Sphingomonadaceae</taxon>
        <taxon>Sphingopyxis</taxon>
        <taxon>environmental samples</taxon>
    </lineage>
</organism>
<evidence type="ECO:0000256" key="4">
    <source>
        <dbReference type="ARBA" id="ARBA00023136"/>
    </source>
</evidence>
<dbReference type="GO" id="GO:0016301">
    <property type="term" value="F:kinase activity"/>
    <property type="evidence" value="ECO:0007669"/>
    <property type="project" value="UniProtKB-KW"/>
</dbReference>
<feature type="compositionally biased region" description="Low complexity" evidence="5">
    <location>
        <begin position="242"/>
        <end position="253"/>
    </location>
</feature>
<feature type="region of interest" description="Disordered" evidence="5">
    <location>
        <begin position="211"/>
        <end position="253"/>
    </location>
</feature>
<evidence type="ECO:0000313" key="7">
    <source>
        <dbReference type="EMBL" id="SBV34232.1"/>
    </source>
</evidence>
<name>A0A1Y5PW38_9SPHN</name>
<dbReference type="AlphaFoldDB" id="A0A1Y5PW38"/>
<protein>
    <submittedName>
        <fullName evidence="7">Signal transduction histidine kinase</fullName>
        <ecNumber evidence="7">2.7.3.-</ecNumber>
    </submittedName>
</protein>
<dbReference type="PROSITE" id="PS50839">
    <property type="entry name" value="CHASE"/>
    <property type="match status" value="1"/>
</dbReference>
<dbReference type="Pfam" id="PF03924">
    <property type="entry name" value="CHASE"/>
    <property type="match status" value="1"/>
</dbReference>
<evidence type="ECO:0000256" key="5">
    <source>
        <dbReference type="SAM" id="MobiDB-lite"/>
    </source>
</evidence>
<proteinExistence type="predicted"/>
<keyword evidence="3" id="KW-1133">Transmembrane helix</keyword>
<dbReference type="GO" id="GO:0016020">
    <property type="term" value="C:membrane"/>
    <property type="evidence" value="ECO:0007669"/>
    <property type="project" value="UniProtKB-SubCell"/>
</dbReference>
<dbReference type="EC" id="2.7.3.-" evidence="7"/>
<evidence type="ECO:0000256" key="3">
    <source>
        <dbReference type="ARBA" id="ARBA00022989"/>
    </source>
</evidence>
<dbReference type="KEGG" id="sphu:SPPYR_3112"/>
<dbReference type="InterPro" id="IPR042240">
    <property type="entry name" value="CHASE_sf"/>
</dbReference>
<keyword evidence="7" id="KW-0808">Transferase</keyword>
<dbReference type="InterPro" id="IPR006189">
    <property type="entry name" value="CHASE_dom"/>
</dbReference>
<comment type="subcellular location">
    <subcellularLocation>
        <location evidence="1">Membrane</location>
    </subcellularLocation>
</comment>
<gene>
    <name evidence="7" type="ORF">SPPYR_3112</name>
</gene>
<dbReference type="Gene3D" id="3.30.450.350">
    <property type="entry name" value="CHASE domain"/>
    <property type="match status" value="1"/>
</dbReference>
<accession>A0A1Y5PW38</accession>
<feature type="domain" description="CHASE" evidence="6">
    <location>
        <begin position="130"/>
        <end position="205"/>
    </location>
</feature>
<dbReference type="EMBL" id="LT598653">
    <property type="protein sequence ID" value="SBV34232.1"/>
    <property type="molecule type" value="Genomic_DNA"/>
</dbReference>